<dbReference type="AlphaFoldDB" id="A0AAV5KGL7"/>
<proteinExistence type="predicted"/>
<feature type="compositionally biased region" description="Low complexity" evidence="1">
    <location>
        <begin position="353"/>
        <end position="362"/>
    </location>
</feature>
<protein>
    <submittedName>
        <fullName evidence="2">Uncharacterized protein</fullName>
    </submittedName>
</protein>
<dbReference type="PANTHER" id="PTHR31317">
    <property type="entry name" value="OS08G0163500 PROTEIN"/>
    <property type="match status" value="1"/>
</dbReference>
<evidence type="ECO:0000256" key="1">
    <source>
        <dbReference type="SAM" id="MobiDB-lite"/>
    </source>
</evidence>
<name>A0AAV5KGL7_9ROSI</name>
<dbReference type="Pfam" id="PF06219">
    <property type="entry name" value="DUF1005"/>
    <property type="match status" value="1"/>
</dbReference>
<organism evidence="2 3">
    <name type="scientific">Rubroshorea leprosula</name>
    <dbReference type="NCBI Taxonomy" id="152421"/>
    <lineage>
        <taxon>Eukaryota</taxon>
        <taxon>Viridiplantae</taxon>
        <taxon>Streptophyta</taxon>
        <taxon>Embryophyta</taxon>
        <taxon>Tracheophyta</taxon>
        <taxon>Spermatophyta</taxon>
        <taxon>Magnoliopsida</taxon>
        <taxon>eudicotyledons</taxon>
        <taxon>Gunneridae</taxon>
        <taxon>Pentapetalae</taxon>
        <taxon>rosids</taxon>
        <taxon>malvids</taxon>
        <taxon>Malvales</taxon>
        <taxon>Dipterocarpaceae</taxon>
        <taxon>Rubroshorea</taxon>
    </lineage>
</organism>
<feature type="compositionally biased region" description="Polar residues" evidence="1">
    <location>
        <begin position="338"/>
        <end position="347"/>
    </location>
</feature>
<reference evidence="2 3" key="1">
    <citation type="journal article" date="2021" name="Commun. Biol.">
        <title>The genome of Shorea leprosula (Dipterocarpaceae) highlights the ecological relevance of drought in aseasonal tropical rainforests.</title>
        <authorList>
            <person name="Ng K.K.S."/>
            <person name="Kobayashi M.J."/>
            <person name="Fawcett J.A."/>
            <person name="Hatakeyama M."/>
            <person name="Paape T."/>
            <person name="Ng C.H."/>
            <person name="Ang C.C."/>
            <person name="Tnah L.H."/>
            <person name="Lee C.T."/>
            <person name="Nishiyama T."/>
            <person name="Sese J."/>
            <person name="O'Brien M.J."/>
            <person name="Copetti D."/>
            <person name="Mohd Noor M.I."/>
            <person name="Ong R.C."/>
            <person name="Putra M."/>
            <person name="Sireger I.Z."/>
            <person name="Indrioko S."/>
            <person name="Kosugi Y."/>
            <person name="Izuno A."/>
            <person name="Isagi Y."/>
            <person name="Lee S.L."/>
            <person name="Shimizu K.K."/>
        </authorList>
    </citation>
    <scope>NUCLEOTIDE SEQUENCE [LARGE SCALE GENOMIC DNA]</scope>
    <source>
        <strain evidence="2">214</strain>
    </source>
</reference>
<dbReference type="EMBL" id="BPVZ01000064">
    <property type="protein sequence ID" value="GKV23739.1"/>
    <property type="molecule type" value="Genomic_DNA"/>
</dbReference>
<keyword evidence="3" id="KW-1185">Reference proteome</keyword>
<dbReference type="PANTHER" id="PTHR31317:SF17">
    <property type="entry name" value="F2J10.8 PROTEIN"/>
    <property type="match status" value="1"/>
</dbReference>
<comment type="caution">
    <text evidence="2">The sequence shown here is derived from an EMBL/GenBank/DDBJ whole genome shotgun (WGS) entry which is preliminary data.</text>
</comment>
<accession>A0AAV5KGL7</accession>
<sequence length="443" mass="47809">MKLPASTKPSLSRIHPSSSPCHCKIKLDYLPHQVAAVPLNQDTEDGNQNPEGNKSVAACFTLNKALLDKTNAKGSKYFRLKIGVYTDSDWSLCGMASGKLMGKVTVPLDLTGLESKPSVFHNGWVAIGDDKSKKKGSSAQLFLSVRAESDPRFVFQFGGEPECSPLVFQVLGSIKQAVFTCKFGYRNSTDRNLGSRPSTAEPSTSRNWLSSIFKTEKGQFSRERKGWSVIIHDLSGSPVAMASMVTPYVPSPGSNRVSRSNPGAWLILRPGGGTWKPWGRLETWREPGGSDAVGYRFDLFQDDIATATTKTTIASSSVSTKKGGAFTIDMTRSHMTTNVRTPVNSPHGSCELGSRSRPGSRSGSGTWSEFGFGFLQCSLNGGFVMSSKVDGAGKCSKPEVEVGVRHVTCTEDAAAFVALAAAMDLSMDACRPFSGKPRRELRH</sequence>
<gene>
    <name evidence="2" type="ORF">SLEP1_g33438</name>
</gene>
<dbReference type="Proteomes" id="UP001054252">
    <property type="component" value="Unassembled WGS sequence"/>
</dbReference>
<feature type="region of interest" description="Disordered" evidence="1">
    <location>
        <begin position="338"/>
        <end position="362"/>
    </location>
</feature>
<dbReference type="InterPro" id="IPR010410">
    <property type="entry name" value="DUF1005"/>
</dbReference>
<evidence type="ECO:0000313" key="3">
    <source>
        <dbReference type="Proteomes" id="UP001054252"/>
    </source>
</evidence>
<evidence type="ECO:0000313" key="2">
    <source>
        <dbReference type="EMBL" id="GKV23739.1"/>
    </source>
</evidence>